<proteinExistence type="predicted"/>
<feature type="region of interest" description="Disordered" evidence="1">
    <location>
        <begin position="93"/>
        <end position="206"/>
    </location>
</feature>
<dbReference type="AlphaFoldDB" id="A0A6A4W9V0"/>
<reference evidence="3 4" key="1">
    <citation type="submission" date="2019-07" db="EMBL/GenBank/DDBJ databases">
        <title>Draft genome assembly of a fouling barnacle, Amphibalanus amphitrite (Darwin, 1854): The first reference genome for Thecostraca.</title>
        <authorList>
            <person name="Kim W."/>
        </authorList>
    </citation>
    <scope>NUCLEOTIDE SEQUENCE [LARGE SCALE GENOMIC DNA]</scope>
    <source>
        <strain evidence="3">SNU_AA5</strain>
        <tissue evidence="3">Soma without cirri and trophi</tissue>
    </source>
</reference>
<keyword evidence="4" id="KW-1185">Reference proteome</keyword>
<dbReference type="GO" id="GO:0048513">
    <property type="term" value="P:animal organ development"/>
    <property type="evidence" value="ECO:0007669"/>
    <property type="project" value="TreeGrafter"/>
</dbReference>
<dbReference type="InterPro" id="IPR011017">
    <property type="entry name" value="TRASH_dom"/>
</dbReference>
<dbReference type="Pfam" id="PF15279">
    <property type="entry name" value="SOBP"/>
    <property type="match status" value="1"/>
</dbReference>
<name>A0A6A4W9V0_AMPAM</name>
<protein>
    <submittedName>
        <fullName evidence="3">Sine oculis-binding</fullName>
    </submittedName>
</protein>
<evidence type="ECO:0000313" key="4">
    <source>
        <dbReference type="Proteomes" id="UP000440578"/>
    </source>
</evidence>
<feature type="compositionally biased region" description="Basic residues" evidence="1">
    <location>
        <begin position="318"/>
        <end position="327"/>
    </location>
</feature>
<feature type="compositionally biased region" description="Pro residues" evidence="1">
    <location>
        <begin position="171"/>
        <end position="181"/>
    </location>
</feature>
<feature type="region of interest" description="Disordered" evidence="1">
    <location>
        <begin position="281"/>
        <end position="336"/>
    </location>
</feature>
<evidence type="ECO:0000313" key="3">
    <source>
        <dbReference type="EMBL" id="KAF0301949.1"/>
    </source>
</evidence>
<feature type="compositionally biased region" description="Basic and acidic residues" evidence="1">
    <location>
        <begin position="295"/>
        <end position="304"/>
    </location>
</feature>
<accession>A0A6A4W9V0</accession>
<gene>
    <name evidence="3" type="primary">Sobp_1</name>
    <name evidence="3" type="ORF">FJT64_025905</name>
</gene>
<dbReference type="PANTHER" id="PTHR23186:SF4">
    <property type="entry name" value="GH22790P"/>
    <property type="match status" value="1"/>
</dbReference>
<dbReference type="PANTHER" id="PTHR23186">
    <property type="entry name" value="RETINOIC ACID-INDUCED PROTEIN 2"/>
    <property type="match status" value="1"/>
</dbReference>
<dbReference type="InterPro" id="IPR026092">
    <property type="entry name" value="RAI2/SOBP"/>
</dbReference>
<sequence>MGSKAFCSEPCFSQSRVANFRKTKLCDWCKNIRDSLNIEFINGDQQLQFCSESCLNAYKMNIFCKETEAHIQMLPQLRELVSRSSKDPLITPEMWLRDRPPSGAAAPAAEPTAPTGDEGSAAAAASDRRRMRRARPDPQRPPPRGVRARSHTMPVLELRERARRRPSAPSRQPPPPPPPAGMAPAAAVGPPPAAAPAAAAGAPCPPATGPPAALWQRYHLLRPGAPAAAAPPPPPPLPLGLPPVTVMLPVPVAVPVPVPVPLPIPVPEDLCRELLARYQRRDQPAAAPPPADCPILKRELEKESASGSDTEGLDLTVRKRKTDHPRKIKMEEDDFD</sequence>
<dbReference type="Proteomes" id="UP000440578">
    <property type="component" value="Unassembled WGS sequence"/>
</dbReference>
<dbReference type="EMBL" id="VIIS01001109">
    <property type="protein sequence ID" value="KAF0301949.1"/>
    <property type="molecule type" value="Genomic_DNA"/>
</dbReference>
<organism evidence="3 4">
    <name type="scientific">Amphibalanus amphitrite</name>
    <name type="common">Striped barnacle</name>
    <name type="synonym">Balanus amphitrite</name>
    <dbReference type="NCBI Taxonomy" id="1232801"/>
    <lineage>
        <taxon>Eukaryota</taxon>
        <taxon>Metazoa</taxon>
        <taxon>Ecdysozoa</taxon>
        <taxon>Arthropoda</taxon>
        <taxon>Crustacea</taxon>
        <taxon>Multicrustacea</taxon>
        <taxon>Cirripedia</taxon>
        <taxon>Thoracica</taxon>
        <taxon>Thoracicalcarea</taxon>
        <taxon>Balanomorpha</taxon>
        <taxon>Balanoidea</taxon>
        <taxon>Balanidae</taxon>
        <taxon>Amphibalaninae</taxon>
        <taxon>Amphibalanus</taxon>
    </lineage>
</organism>
<feature type="compositionally biased region" description="Low complexity" evidence="1">
    <location>
        <begin position="101"/>
        <end position="125"/>
    </location>
</feature>
<feature type="domain" description="TRASH" evidence="2">
    <location>
        <begin position="26"/>
        <end position="62"/>
    </location>
</feature>
<dbReference type="GO" id="GO:0008270">
    <property type="term" value="F:zinc ion binding"/>
    <property type="evidence" value="ECO:0007669"/>
    <property type="project" value="InterPro"/>
</dbReference>
<dbReference type="GO" id="GO:0005634">
    <property type="term" value="C:nucleus"/>
    <property type="evidence" value="ECO:0007669"/>
    <property type="project" value="TreeGrafter"/>
</dbReference>
<dbReference type="OrthoDB" id="6250723at2759"/>
<comment type="caution">
    <text evidence="3">The sequence shown here is derived from an EMBL/GenBank/DDBJ whole genome shotgun (WGS) entry which is preliminary data.</text>
</comment>
<evidence type="ECO:0000256" key="1">
    <source>
        <dbReference type="SAM" id="MobiDB-lite"/>
    </source>
</evidence>
<evidence type="ECO:0000259" key="2">
    <source>
        <dbReference type="SMART" id="SM00746"/>
    </source>
</evidence>
<dbReference type="SMART" id="SM00746">
    <property type="entry name" value="TRASH"/>
    <property type="match status" value="1"/>
</dbReference>